<accession>A0A212EMF8</accession>
<dbReference type="GO" id="GO:0005840">
    <property type="term" value="C:ribosome"/>
    <property type="evidence" value="ECO:0007669"/>
    <property type="project" value="UniProtKB-KW"/>
</dbReference>
<keyword evidence="1" id="KW-0689">Ribosomal protein</keyword>
<proteinExistence type="predicted"/>
<keyword evidence="1" id="KW-0687">Ribonucleoprotein</keyword>
<evidence type="ECO:0000313" key="2">
    <source>
        <dbReference type="Proteomes" id="UP000007151"/>
    </source>
</evidence>
<gene>
    <name evidence="1" type="ORF">KGM_206184</name>
</gene>
<dbReference type="InParanoid" id="A0A212EMF8"/>
<name>A0A212EMF8_DANPL</name>
<dbReference type="AlphaFoldDB" id="A0A212EMF8"/>
<protein>
    <submittedName>
        <fullName evidence="1">50S ribosomal protein L35</fullName>
    </submittedName>
</protein>
<dbReference type="eggNOG" id="KOG4316">
    <property type="taxonomic scope" value="Eukaryota"/>
</dbReference>
<organism evidence="1 2">
    <name type="scientific">Danaus plexippus plexippus</name>
    <dbReference type="NCBI Taxonomy" id="278856"/>
    <lineage>
        <taxon>Eukaryota</taxon>
        <taxon>Metazoa</taxon>
        <taxon>Ecdysozoa</taxon>
        <taxon>Arthropoda</taxon>
        <taxon>Hexapoda</taxon>
        <taxon>Insecta</taxon>
        <taxon>Pterygota</taxon>
        <taxon>Neoptera</taxon>
        <taxon>Endopterygota</taxon>
        <taxon>Lepidoptera</taxon>
        <taxon>Glossata</taxon>
        <taxon>Ditrysia</taxon>
        <taxon>Papilionoidea</taxon>
        <taxon>Nymphalidae</taxon>
        <taxon>Danainae</taxon>
        <taxon>Danaini</taxon>
        <taxon>Danaina</taxon>
        <taxon>Danaus</taxon>
        <taxon>Danaus</taxon>
    </lineage>
</organism>
<reference evidence="1 2" key="1">
    <citation type="journal article" date="2011" name="Cell">
        <title>The monarch butterfly genome yields insights into long-distance migration.</title>
        <authorList>
            <person name="Zhan S."/>
            <person name="Merlin C."/>
            <person name="Boore J.L."/>
            <person name="Reppert S.M."/>
        </authorList>
    </citation>
    <scope>NUCLEOTIDE SEQUENCE [LARGE SCALE GENOMIC DNA]</scope>
    <source>
        <strain evidence="1">F-2</strain>
    </source>
</reference>
<dbReference type="KEGG" id="dpl:KGM_206184"/>
<keyword evidence="2" id="KW-1185">Reference proteome</keyword>
<dbReference type="EMBL" id="AGBW02013848">
    <property type="protein sequence ID" value="OWR42659.1"/>
    <property type="molecule type" value="Genomic_DNA"/>
</dbReference>
<dbReference type="Proteomes" id="UP000007151">
    <property type="component" value="Unassembled WGS sequence"/>
</dbReference>
<sequence>MVTRYWKKPRYYVDDPYAPYHTREEFPVTRRKPRDIY</sequence>
<evidence type="ECO:0000313" key="1">
    <source>
        <dbReference type="EMBL" id="OWR42659.1"/>
    </source>
</evidence>
<comment type="caution">
    <text evidence="1">The sequence shown here is derived from an EMBL/GenBank/DDBJ whole genome shotgun (WGS) entry which is preliminary data.</text>
</comment>